<dbReference type="GO" id="GO:0009279">
    <property type="term" value="C:cell outer membrane"/>
    <property type="evidence" value="ECO:0007669"/>
    <property type="project" value="UniProtKB-SubCell"/>
</dbReference>
<evidence type="ECO:0000256" key="2">
    <source>
        <dbReference type="ARBA" id="ARBA00023136"/>
    </source>
</evidence>
<evidence type="ECO:0000259" key="6">
    <source>
        <dbReference type="PROSITE" id="PS51123"/>
    </source>
</evidence>
<keyword evidence="5" id="KW-0732">Signal</keyword>
<dbReference type="Pfam" id="PF13441">
    <property type="entry name" value="Gly-zipper_YMGG"/>
    <property type="match status" value="1"/>
</dbReference>
<dbReference type="PRINTS" id="PR01021">
    <property type="entry name" value="OMPADOMAIN"/>
</dbReference>
<dbReference type="PROSITE" id="PS51123">
    <property type="entry name" value="OMPA_2"/>
    <property type="match status" value="1"/>
</dbReference>
<dbReference type="PANTHER" id="PTHR30329:SF21">
    <property type="entry name" value="LIPOPROTEIN YIAD-RELATED"/>
    <property type="match status" value="1"/>
</dbReference>
<dbReference type="SUPFAM" id="SSF103088">
    <property type="entry name" value="OmpA-like"/>
    <property type="match status" value="1"/>
</dbReference>
<keyword evidence="8" id="KW-1185">Reference proteome</keyword>
<feature type="signal peptide" evidence="5">
    <location>
        <begin position="1"/>
        <end position="25"/>
    </location>
</feature>
<dbReference type="CDD" id="cd07185">
    <property type="entry name" value="OmpA_C-like"/>
    <property type="match status" value="1"/>
</dbReference>
<dbReference type="InterPro" id="IPR036737">
    <property type="entry name" value="OmpA-like_sf"/>
</dbReference>
<dbReference type="Proteomes" id="UP000706333">
    <property type="component" value="Unassembled WGS sequence"/>
</dbReference>
<dbReference type="InterPro" id="IPR050330">
    <property type="entry name" value="Bact_OuterMem_StrucFunc"/>
</dbReference>
<evidence type="ECO:0000313" key="8">
    <source>
        <dbReference type="Proteomes" id="UP000706333"/>
    </source>
</evidence>
<dbReference type="InterPro" id="IPR027367">
    <property type="entry name" value="Gly-zipper_YMGG"/>
</dbReference>
<keyword evidence="3" id="KW-0998">Cell outer membrane</keyword>
<accession>A0A934WIC2</accession>
<evidence type="ECO:0000256" key="1">
    <source>
        <dbReference type="ARBA" id="ARBA00004442"/>
    </source>
</evidence>
<evidence type="ECO:0000256" key="5">
    <source>
        <dbReference type="SAM" id="SignalP"/>
    </source>
</evidence>
<dbReference type="Gene3D" id="3.30.1330.60">
    <property type="entry name" value="OmpA-like domain"/>
    <property type="match status" value="1"/>
</dbReference>
<organism evidence="7 8">
    <name type="scientific">Rhodobaculum claviforme</name>
    <dbReference type="NCBI Taxonomy" id="1549854"/>
    <lineage>
        <taxon>Bacteria</taxon>
        <taxon>Pseudomonadati</taxon>
        <taxon>Pseudomonadota</taxon>
        <taxon>Alphaproteobacteria</taxon>
        <taxon>Rhodobacterales</taxon>
        <taxon>Paracoccaceae</taxon>
        <taxon>Rhodobaculum</taxon>
    </lineage>
</organism>
<dbReference type="Pfam" id="PF00691">
    <property type="entry name" value="OmpA"/>
    <property type="match status" value="1"/>
</dbReference>
<evidence type="ECO:0000256" key="3">
    <source>
        <dbReference type="ARBA" id="ARBA00023237"/>
    </source>
</evidence>
<dbReference type="PANTHER" id="PTHR30329">
    <property type="entry name" value="STATOR ELEMENT OF FLAGELLAR MOTOR COMPLEX"/>
    <property type="match status" value="1"/>
</dbReference>
<keyword evidence="2 4" id="KW-0472">Membrane</keyword>
<reference evidence="7" key="2">
    <citation type="journal article" date="2020" name="Microorganisms">
        <title>Osmotic Adaptation and Compatible Solute Biosynthesis of Phototrophic Bacteria as Revealed from Genome Analyses.</title>
        <authorList>
            <person name="Imhoff J.F."/>
            <person name="Rahn T."/>
            <person name="Kunzel S."/>
            <person name="Keller A."/>
            <person name="Neulinger S.C."/>
        </authorList>
    </citation>
    <scope>NUCLEOTIDE SEQUENCE</scope>
    <source>
        <strain evidence="7">LMG 28126</strain>
    </source>
</reference>
<gene>
    <name evidence="7" type="ORF">CCR87_04470</name>
</gene>
<dbReference type="PROSITE" id="PS51257">
    <property type="entry name" value="PROKAR_LIPOPROTEIN"/>
    <property type="match status" value="1"/>
</dbReference>
<feature type="chain" id="PRO_5037267427" description="OmpA-like domain-containing protein" evidence="5">
    <location>
        <begin position="26"/>
        <end position="220"/>
    </location>
</feature>
<feature type="domain" description="OmpA-like" evidence="6">
    <location>
        <begin position="102"/>
        <end position="219"/>
    </location>
</feature>
<evidence type="ECO:0000313" key="7">
    <source>
        <dbReference type="EMBL" id="MBK5926612.1"/>
    </source>
</evidence>
<name>A0A934WIC2_9RHOB</name>
<reference evidence="7" key="1">
    <citation type="submission" date="2017-05" db="EMBL/GenBank/DDBJ databases">
        <authorList>
            <person name="Imhoff J.F."/>
            <person name="Rahn T."/>
            <person name="Kuenzel S."/>
            <person name="Neulinger S.C."/>
        </authorList>
    </citation>
    <scope>NUCLEOTIDE SEQUENCE</scope>
    <source>
        <strain evidence="7">LMG 28126</strain>
    </source>
</reference>
<dbReference type="RefSeq" id="WP_201156382.1">
    <property type="nucleotide sequence ID" value="NZ_NHSD01000142.1"/>
</dbReference>
<sequence length="220" mass="22985">MKPRLTLALLACGALGLGACTTTTATDDNSRTRQGALTGAALGGVAGALTGSGRSGGDRLFRTAVGAGVGAAIGGVIGQRLDAQAAELRRDMGQNIDIQNTGRELIVTMPQDLLFDIDSASLRPDLQQDLRVLATSLNRYPDSTIRVTGHTDNTGSAAHNQRLSERRASSVTTVLRNSGVDGRRLVATGAGLTQPIASNATPEGRRQNRRVEIFIIPNQT</sequence>
<dbReference type="PRINTS" id="PR01023">
    <property type="entry name" value="NAFLGMOTY"/>
</dbReference>
<dbReference type="InterPro" id="IPR006664">
    <property type="entry name" value="OMP_bac"/>
</dbReference>
<dbReference type="InterPro" id="IPR006665">
    <property type="entry name" value="OmpA-like"/>
</dbReference>
<protein>
    <recommendedName>
        <fullName evidence="6">OmpA-like domain-containing protein</fullName>
    </recommendedName>
</protein>
<evidence type="ECO:0000256" key="4">
    <source>
        <dbReference type="PROSITE-ProRule" id="PRU00473"/>
    </source>
</evidence>
<proteinExistence type="predicted"/>
<dbReference type="AlphaFoldDB" id="A0A934WIC2"/>
<comment type="subcellular location">
    <subcellularLocation>
        <location evidence="1">Cell outer membrane</location>
    </subcellularLocation>
</comment>
<comment type="caution">
    <text evidence="7">The sequence shown here is derived from an EMBL/GenBank/DDBJ whole genome shotgun (WGS) entry which is preliminary data.</text>
</comment>
<dbReference type="EMBL" id="NHSD01000142">
    <property type="protein sequence ID" value="MBK5926612.1"/>
    <property type="molecule type" value="Genomic_DNA"/>
</dbReference>